<feature type="binding site" evidence="5">
    <location>
        <begin position="193"/>
        <end position="195"/>
    </location>
    <ligand>
        <name>phosphate</name>
        <dbReference type="ChEBI" id="CHEBI:43474"/>
    </ligand>
</feature>
<dbReference type="PIRSF" id="PIRSF002756">
    <property type="entry name" value="PstS"/>
    <property type="match status" value="1"/>
</dbReference>
<dbReference type="InterPro" id="IPR024370">
    <property type="entry name" value="PBP_domain"/>
</dbReference>
<dbReference type="PROSITE" id="PS51257">
    <property type="entry name" value="PROKAR_LIPOPROTEIN"/>
    <property type="match status" value="1"/>
</dbReference>
<comment type="similarity">
    <text evidence="1 4">Belongs to the PstS family.</text>
</comment>
<dbReference type="SUPFAM" id="SSF53850">
    <property type="entry name" value="Periplasmic binding protein-like II"/>
    <property type="match status" value="1"/>
</dbReference>
<keyword evidence="2 4" id="KW-0813">Transport</keyword>
<accession>A0A073BA96</accession>
<dbReference type="RefSeq" id="WP_029721477.1">
    <property type="nucleotide sequence ID" value="NZ_JAJUIW010000078.1"/>
</dbReference>
<keyword evidence="6" id="KW-0732">Signal</keyword>
<evidence type="ECO:0000313" key="8">
    <source>
        <dbReference type="EMBL" id="KEI44659.1"/>
    </source>
</evidence>
<feature type="binding site" evidence="5">
    <location>
        <position position="103"/>
    </location>
    <ligand>
        <name>phosphate</name>
        <dbReference type="ChEBI" id="CHEBI:43474"/>
    </ligand>
</feature>
<evidence type="ECO:0000256" key="4">
    <source>
        <dbReference type="PIRNR" id="PIRNR002756"/>
    </source>
</evidence>
<dbReference type="Pfam" id="PF12849">
    <property type="entry name" value="PBP_like_2"/>
    <property type="match status" value="1"/>
</dbReference>
<dbReference type="GO" id="GO:0035435">
    <property type="term" value="P:phosphate ion transmembrane transport"/>
    <property type="evidence" value="ECO:0007669"/>
    <property type="project" value="InterPro"/>
</dbReference>
<dbReference type="eggNOG" id="COG0226">
    <property type="taxonomic scope" value="Bacteria"/>
</dbReference>
<dbReference type="STRING" id="28042.GU90_09130"/>
<feature type="binding site" evidence="5">
    <location>
        <position position="85"/>
    </location>
    <ligand>
        <name>phosphate</name>
        <dbReference type="ChEBI" id="CHEBI:43474"/>
    </ligand>
</feature>
<gene>
    <name evidence="8" type="ORF">GU90_09130</name>
</gene>
<keyword evidence="3 4" id="KW-0592">Phosphate transport</keyword>
<evidence type="ECO:0000256" key="1">
    <source>
        <dbReference type="ARBA" id="ARBA00008725"/>
    </source>
</evidence>
<evidence type="ECO:0000256" key="2">
    <source>
        <dbReference type="ARBA" id="ARBA00022448"/>
    </source>
</evidence>
<feature type="domain" description="PBP" evidence="7">
    <location>
        <begin position="46"/>
        <end position="339"/>
    </location>
</feature>
<sequence>MKTKRHSAALAFLAAGTLTLTACGTDQNVPAGGGNPALESLQVECGTKPVSGEGSSAQKNAVDVFARDYGLKCPGQRVNYTKSGSGKGIAAFTAGQVDFGGSDSPLSEEKGEVAAAAQRCDGNPAWNIPMVFGPIAIAYNLPGVDDLNLNADVIAKIYQGQIKKWDDPAIKALNPGTELPSIEIVPFFRSDDSGTSENFQKYLATATAGAWTGEGKQFQAARGVGQGREGSDQVAHSVKATEGGITYSEWAFPKNLGLGIANIDSGSGPVELTTENVGKAIESARIEGEGHDLRIDLESIYGNKAPGVYPIVLNTYEIVCSKGYDPETAKAVKAFLKVAANAHPQQLEQSGYVPLPENFKKRVLAAVEAIS</sequence>
<organism evidence="8 9">
    <name type="scientific">Saccharopolyspora rectivirgula</name>
    <dbReference type="NCBI Taxonomy" id="28042"/>
    <lineage>
        <taxon>Bacteria</taxon>
        <taxon>Bacillati</taxon>
        <taxon>Actinomycetota</taxon>
        <taxon>Actinomycetes</taxon>
        <taxon>Pseudonocardiales</taxon>
        <taxon>Pseudonocardiaceae</taxon>
        <taxon>Saccharopolyspora</taxon>
    </lineage>
</organism>
<dbReference type="GO" id="GO:0043190">
    <property type="term" value="C:ATP-binding cassette (ABC) transporter complex"/>
    <property type="evidence" value="ECO:0007669"/>
    <property type="project" value="InterPro"/>
</dbReference>
<dbReference type="InterPro" id="IPR005673">
    <property type="entry name" value="ABC_phos-bd_PstS"/>
</dbReference>
<dbReference type="CDD" id="cd13565">
    <property type="entry name" value="PBP2_PstS"/>
    <property type="match status" value="1"/>
</dbReference>
<feature type="chain" id="PRO_5038600430" description="Phosphate-binding protein" evidence="6">
    <location>
        <begin position="23"/>
        <end position="371"/>
    </location>
</feature>
<comment type="caution">
    <text evidence="8">The sequence shown here is derived from an EMBL/GenBank/DDBJ whole genome shotgun (WGS) entry which is preliminary data.</text>
</comment>
<dbReference type="EMBL" id="JNVU01000024">
    <property type="protein sequence ID" value="KEI44659.1"/>
    <property type="molecule type" value="Genomic_DNA"/>
</dbReference>
<dbReference type="Gene3D" id="3.40.190.10">
    <property type="entry name" value="Periplasmic binding protein-like II"/>
    <property type="match status" value="2"/>
</dbReference>
<evidence type="ECO:0000259" key="7">
    <source>
        <dbReference type="Pfam" id="PF12849"/>
    </source>
</evidence>
<name>A0A073BA96_9PSEU</name>
<feature type="binding site" evidence="5">
    <location>
        <begin position="55"/>
        <end position="57"/>
    </location>
    <ligand>
        <name>phosphate</name>
        <dbReference type="ChEBI" id="CHEBI:43474"/>
    </ligand>
</feature>
<dbReference type="OrthoDB" id="9801510at2"/>
<dbReference type="Proteomes" id="UP000031419">
    <property type="component" value="Unassembled WGS sequence"/>
</dbReference>
<evidence type="ECO:0000256" key="6">
    <source>
        <dbReference type="SAM" id="SignalP"/>
    </source>
</evidence>
<dbReference type="AlphaFoldDB" id="A0A073BA96"/>
<feature type="signal peptide" evidence="6">
    <location>
        <begin position="1"/>
        <end position="22"/>
    </location>
</feature>
<dbReference type="InterPro" id="IPR050962">
    <property type="entry name" value="Phosphate-bind_PstS"/>
</dbReference>
<dbReference type="PANTHER" id="PTHR42996:SF1">
    <property type="entry name" value="PHOSPHATE-BINDING PROTEIN PSTS"/>
    <property type="match status" value="1"/>
</dbReference>
<evidence type="ECO:0000256" key="5">
    <source>
        <dbReference type="PIRSR" id="PIRSR002756-1"/>
    </source>
</evidence>
<dbReference type="NCBIfam" id="TIGR00975">
    <property type="entry name" value="3a0107s03"/>
    <property type="match status" value="1"/>
</dbReference>
<dbReference type="GO" id="GO:0042301">
    <property type="term" value="F:phosphate ion binding"/>
    <property type="evidence" value="ECO:0007669"/>
    <property type="project" value="InterPro"/>
</dbReference>
<reference evidence="8 9" key="1">
    <citation type="submission" date="2014-06" db="EMBL/GenBank/DDBJ databases">
        <title>Saccharopolyspora rectivirgula DSM-43113 Genome sequencing.</title>
        <authorList>
            <person name="Barrera C."/>
            <person name="Millon L."/>
            <person name="Rognon B."/>
            <person name="Zaugg C."/>
            <person name="Monod M."/>
        </authorList>
    </citation>
    <scope>NUCLEOTIDE SEQUENCE [LARGE SCALE GENOMIC DNA]</scope>
    <source>
        <strain evidence="8 9">DSM 43113</strain>
    </source>
</reference>
<protein>
    <recommendedName>
        <fullName evidence="4">Phosphate-binding protein</fullName>
    </recommendedName>
</protein>
<evidence type="ECO:0000313" key="9">
    <source>
        <dbReference type="Proteomes" id="UP000031419"/>
    </source>
</evidence>
<dbReference type="PANTHER" id="PTHR42996">
    <property type="entry name" value="PHOSPHATE-BINDING PROTEIN PSTS"/>
    <property type="match status" value="1"/>
</dbReference>
<keyword evidence="9" id="KW-1185">Reference proteome</keyword>
<proteinExistence type="inferred from homology"/>
<evidence type="ECO:0000256" key="3">
    <source>
        <dbReference type="ARBA" id="ARBA00022592"/>
    </source>
</evidence>